<dbReference type="AlphaFoldDB" id="A0A2H0TF69"/>
<dbReference type="SUPFAM" id="SSF63411">
    <property type="entry name" value="LuxS/MPP-like metallohydrolase"/>
    <property type="match status" value="2"/>
</dbReference>
<dbReference type="Pfam" id="PF05193">
    <property type="entry name" value="Peptidase_M16_C"/>
    <property type="match status" value="1"/>
</dbReference>
<organism evidence="4 5">
    <name type="scientific">Candidatus Niyogibacteria bacterium CG10_big_fil_rev_8_21_14_0_10_42_19</name>
    <dbReference type="NCBI Taxonomy" id="1974725"/>
    <lineage>
        <taxon>Bacteria</taxon>
        <taxon>Candidatus Niyogiibacteriota</taxon>
    </lineage>
</organism>
<evidence type="ECO:0000313" key="4">
    <source>
        <dbReference type="EMBL" id="PIR70199.1"/>
    </source>
</evidence>
<protein>
    <recommendedName>
        <fullName evidence="6">Insulinase family protein</fullName>
    </recommendedName>
</protein>
<dbReference type="Proteomes" id="UP000229383">
    <property type="component" value="Unassembled WGS sequence"/>
</dbReference>
<evidence type="ECO:0000259" key="3">
    <source>
        <dbReference type="Pfam" id="PF05193"/>
    </source>
</evidence>
<dbReference type="EMBL" id="PFCN01000033">
    <property type="protein sequence ID" value="PIR70199.1"/>
    <property type="molecule type" value="Genomic_DNA"/>
</dbReference>
<gene>
    <name evidence="4" type="ORF">COU46_02940</name>
</gene>
<reference evidence="5" key="1">
    <citation type="submission" date="2017-09" db="EMBL/GenBank/DDBJ databases">
        <title>Depth-based differentiation of microbial function through sediment-hosted aquifers and enrichment of novel symbionts in the deep terrestrial subsurface.</title>
        <authorList>
            <person name="Probst A.J."/>
            <person name="Ladd B."/>
            <person name="Jarett J.K."/>
            <person name="Geller-Mcgrath D.E."/>
            <person name="Sieber C.M.K."/>
            <person name="Emerson J.B."/>
            <person name="Anantharaman K."/>
            <person name="Thomas B.C."/>
            <person name="Malmstrom R."/>
            <person name="Stieglmeier M."/>
            <person name="Klingl A."/>
            <person name="Woyke T."/>
            <person name="Ryan C.M."/>
            <person name="Banfield J.F."/>
        </authorList>
    </citation>
    <scope>NUCLEOTIDE SEQUENCE [LARGE SCALE GENOMIC DNA]</scope>
</reference>
<feature type="domain" description="Peptidase M16 C-terminal" evidence="3">
    <location>
        <begin position="171"/>
        <end position="341"/>
    </location>
</feature>
<accession>A0A2H0TF69</accession>
<feature type="domain" description="Peptidase M16 N-terminal" evidence="2">
    <location>
        <begin position="15"/>
        <end position="149"/>
    </location>
</feature>
<dbReference type="GO" id="GO:0046872">
    <property type="term" value="F:metal ion binding"/>
    <property type="evidence" value="ECO:0007669"/>
    <property type="project" value="InterPro"/>
</dbReference>
<comment type="similarity">
    <text evidence="1">Belongs to the peptidase M16 family.</text>
</comment>
<evidence type="ECO:0000313" key="5">
    <source>
        <dbReference type="Proteomes" id="UP000229383"/>
    </source>
</evidence>
<evidence type="ECO:0008006" key="6">
    <source>
        <dbReference type="Google" id="ProtNLM"/>
    </source>
</evidence>
<evidence type="ECO:0000256" key="1">
    <source>
        <dbReference type="ARBA" id="ARBA00007261"/>
    </source>
</evidence>
<proteinExistence type="inferred from homology"/>
<dbReference type="InterPro" id="IPR050361">
    <property type="entry name" value="MPP/UQCRC_Complex"/>
</dbReference>
<dbReference type="InterPro" id="IPR007863">
    <property type="entry name" value="Peptidase_M16_C"/>
</dbReference>
<name>A0A2H0TF69_9BACT</name>
<evidence type="ECO:0000259" key="2">
    <source>
        <dbReference type="Pfam" id="PF00675"/>
    </source>
</evidence>
<dbReference type="PANTHER" id="PTHR11851">
    <property type="entry name" value="METALLOPROTEASE"/>
    <property type="match status" value="1"/>
</dbReference>
<comment type="caution">
    <text evidence="4">The sequence shown here is derived from an EMBL/GenBank/DDBJ whole genome shotgun (WGS) entry which is preliminary data.</text>
</comment>
<dbReference type="InterPro" id="IPR011249">
    <property type="entry name" value="Metalloenz_LuxS/M16"/>
</dbReference>
<dbReference type="Pfam" id="PF00675">
    <property type="entry name" value="Peptidase_M16"/>
    <property type="match status" value="1"/>
</dbReference>
<dbReference type="InterPro" id="IPR011765">
    <property type="entry name" value="Pept_M16_N"/>
</dbReference>
<sequence length="427" mass="48375">MKENIVVSCLSNGIRVITQERETEAVAFCFFVGCGSRNEKDEIVGVSHALEHSMFKGTSLRTAHDIARETEGKGAEINAFTSEECTCYWFAAPADTFREVAEVYADSLHNSLLDEKEWSTEQKNILEERLMYEESNTLCVQSILLPEAMFNLQMSVIGSIKTIKRIKPIHMRELIKEWYLPENIIISVAGGIKHKVILEICEELFGNFHKSWDVNPKLPTLNPLPAQSPEPYVEKIRKEKQFGIAMGFRAYSKTDERSHAASLLNLILGGGMSSRLFQEVREKRGFAYSVYSSREGFKDTGTFSITAFTSNPLEALPVIIKELGKIRKSPVSDREIRDAKIARKAFSKKEEGSVSFALRNASSIFYHGRIIGRDEGYKKIEGVSKKDILAVARDIFVPDNITIALTGPRSWYPEIQEEIHFNFKKRL</sequence>
<dbReference type="PANTHER" id="PTHR11851:SF49">
    <property type="entry name" value="MITOCHONDRIAL-PROCESSING PEPTIDASE SUBUNIT ALPHA"/>
    <property type="match status" value="1"/>
</dbReference>
<dbReference type="Gene3D" id="3.30.830.10">
    <property type="entry name" value="Metalloenzyme, LuxS/M16 peptidase-like"/>
    <property type="match status" value="2"/>
</dbReference>